<evidence type="ECO:0000313" key="2">
    <source>
        <dbReference type="Proteomes" id="UP001312865"/>
    </source>
</evidence>
<name>A0ABU8HAL2_9BACI</name>
<proteinExistence type="predicted"/>
<evidence type="ECO:0000313" key="1">
    <source>
        <dbReference type="EMBL" id="MEI5906271.1"/>
    </source>
</evidence>
<dbReference type="RefSeq" id="WP_336585710.1">
    <property type="nucleotide sequence ID" value="NZ_JBBAXC010000003.1"/>
</dbReference>
<organism evidence="1 2">
    <name type="scientific">Bacillus spongiae</name>
    <dbReference type="NCBI Taxonomy" id="2683610"/>
    <lineage>
        <taxon>Bacteria</taxon>
        <taxon>Bacillati</taxon>
        <taxon>Bacillota</taxon>
        <taxon>Bacilli</taxon>
        <taxon>Bacillales</taxon>
        <taxon>Bacillaceae</taxon>
        <taxon>Bacillus</taxon>
    </lineage>
</organism>
<accession>A0ABU8HAL2</accession>
<protein>
    <submittedName>
        <fullName evidence="1">Uncharacterized protein</fullName>
    </submittedName>
</protein>
<gene>
    <name evidence="1" type="ORF">WAK64_04270</name>
</gene>
<dbReference type="EMBL" id="JBBAXC010000003">
    <property type="protein sequence ID" value="MEI5906271.1"/>
    <property type="molecule type" value="Genomic_DNA"/>
</dbReference>
<keyword evidence="2" id="KW-1185">Reference proteome</keyword>
<sequence>MDRDKEFLKLLTKCKETLQKYMPDHPDQKRRYELMIKSIKGLSYTAKQGKVYTKLRFVQVTYMINRNDPEELIDAVVNLDKFYADNYRKI</sequence>
<dbReference type="Proteomes" id="UP001312865">
    <property type="component" value="Unassembled WGS sequence"/>
</dbReference>
<reference evidence="1 2" key="1">
    <citation type="journal article" date="2018" name="J. Microbiol.">
        <title>Bacillus spongiae sp. nov., isolated from sponge of Jeju Island.</title>
        <authorList>
            <person name="Lee G.E."/>
            <person name="Im W.T."/>
            <person name="Park J.S."/>
        </authorList>
    </citation>
    <scope>NUCLEOTIDE SEQUENCE [LARGE SCALE GENOMIC DNA]</scope>
    <source>
        <strain evidence="1 2">135PIL107-10</strain>
    </source>
</reference>
<comment type="caution">
    <text evidence="1">The sequence shown here is derived from an EMBL/GenBank/DDBJ whole genome shotgun (WGS) entry which is preliminary data.</text>
</comment>